<sequence length="283" mass="33495">MKKMQLRNRTVIGKYKEKQEEISKWDDRNSVPLSSMKGGEKMPRKSREKDEYGIYYIRQQGSKEVPLFRDEKDRQAFLGILEDKKQRFGFKVYAYCIKQEEVYHLLIDANGSDISQVMKSMNISYALYRKSRESLFKDRYYSRLLSDHQAVKGVFEEIHQEGKHEKQGFNSYCFYNEEKLKASTLVDTEDLNVVLRCQDTFQKQENCLGCIESYEKAEETLYKELSKLNLEEKEFLKDKKLRNQKIWDYRKKTTLSLKELGRLFGGLSESSICKVLKSQDSNC</sequence>
<dbReference type="InterPro" id="IPR036515">
    <property type="entry name" value="Transposase_17_sf"/>
</dbReference>
<dbReference type="SUPFAM" id="SSF143422">
    <property type="entry name" value="Transposase IS200-like"/>
    <property type="match status" value="1"/>
</dbReference>
<dbReference type="SMART" id="SM01321">
    <property type="entry name" value="Y1_Tnp"/>
    <property type="match status" value="1"/>
</dbReference>
<protein>
    <submittedName>
        <fullName evidence="3">Transposase</fullName>
    </submittedName>
</protein>
<proteinExistence type="predicted"/>
<accession>A0AA43XKL5</accession>
<keyword evidence="4" id="KW-1185">Reference proteome</keyword>
<gene>
    <name evidence="3" type="ORF">ISALK_07635</name>
</gene>
<dbReference type="GO" id="GO:0006313">
    <property type="term" value="P:DNA transposition"/>
    <property type="evidence" value="ECO:0007669"/>
    <property type="project" value="InterPro"/>
</dbReference>
<dbReference type="Proteomes" id="UP000449710">
    <property type="component" value="Unassembled WGS sequence"/>
</dbReference>
<feature type="domain" description="Transposase IS200-like" evidence="2">
    <location>
        <begin position="51"/>
        <end position="161"/>
    </location>
</feature>
<dbReference type="GO" id="GO:0003677">
    <property type="term" value="F:DNA binding"/>
    <property type="evidence" value="ECO:0007669"/>
    <property type="project" value="InterPro"/>
</dbReference>
<name>A0AA43XKL5_9CLOT</name>
<dbReference type="EMBL" id="SUMG01000007">
    <property type="protein sequence ID" value="NBG88372.1"/>
    <property type="molecule type" value="Genomic_DNA"/>
</dbReference>
<dbReference type="GO" id="GO:0004803">
    <property type="term" value="F:transposase activity"/>
    <property type="evidence" value="ECO:0007669"/>
    <property type="project" value="InterPro"/>
</dbReference>
<dbReference type="AlphaFoldDB" id="A0AA43XKL5"/>
<reference evidence="3 4" key="1">
    <citation type="submission" date="2019-04" db="EMBL/GenBank/DDBJ databases">
        <title>Isachenkonia alkalipeptolytica gen. nov. sp. nov. a new anaerobic, alkiliphilic organothrophic bacterium capable to reduce synthesized ferrihydrite isolated from a soda lake.</title>
        <authorList>
            <person name="Toshchakov S.V."/>
            <person name="Zavarzina D.G."/>
            <person name="Zhilina T.N."/>
            <person name="Kostrikina N.A."/>
            <person name="Kublanov I.V."/>
        </authorList>
    </citation>
    <scope>NUCLEOTIDE SEQUENCE [LARGE SCALE GENOMIC DNA]</scope>
    <source>
        <strain evidence="3 4">Z-1701</strain>
    </source>
</reference>
<comment type="caution">
    <text evidence="3">The sequence shown here is derived from an EMBL/GenBank/DDBJ whole genome shotgun (WGS) entry which is preliminary data.</text>
</comment>
<evidence type="ECO:0000256" key="1">
    <source>
        <dbReference type="SAM" id="MobiDB-lite"/>
    </source>
</evidence>
<evidence type="ECO:0000259" key="2">
    <source>
        <dbReference type="SMART" id="SM01321"/>
    </source>
</evidence>
<organism evidence="3 4">
    <name type="scientific">Isachenkonia alkalipeptolytica</name>
    <dbReference type="NCBI Taxonomy" id="2565777"/>
    <lineage>
        <taxon>Bacteria</taxon>
        <taxon>Bacillati</taxon>
        <taxon>Bacillota</taxon>
        <taxon>Clostridia</taxon>
        <taxon>Eubacteriales</taxon>
        <taxon>Clostridiaceae</taxon>
        <taxon>Isachenkonia</taxon>
    </lineage>
</organism>
<feature type="region of interest" description="Disordered" evidence="1">
    <location>
        <begin position="18"/>
        <end position="46"/>
    </location>
</feature>
<dbReference type="Gene3D" id="3.30.70.1290">
    <property type="entry name" value="Transposase IS200-like"/>
    <property type="match status" value="1"/>
</dbReference>
<evidence type="ECO:0000313" key="3">
    <source>
        <dbReference type="EMBL" id="NBG88372.1"/>
    </source>
</evidence>
<feature type="compositionally biased region" description="Basic and acidic residues" evidence="1">
    <location>
        <begin position="18"/>
        <end position="29"/>
    </location>
</feature>
<dbReference type="RefSeq" id="WP_160720864.1">
    <property type="nucleotide sequence ID" value="NZ_SUMG01000007.1"/>
</dbReference>
<dbReference type="InterPro" id="IPR002686">
    <property type="entry name" value="Transposase_17"/>
</dbReference>
<evidence type="ECO:0000313" key="4">
    <source>
        <dbReference type="Proteomes" id="UP000449710"/>
    </source>
</evidence>